<sequence>MTLLFCALLMCGVTVALLRDAVSLPSGGRVETIGFSGRGVIAAFTAFVVVAVFTAPLIGAGVLLAAILHDFGAAFACRKLGHAVARVRILPQPFFGPPRIDRPHARLFDEAYVALFAAAIAVGPMVLCFALFHALSGALPQVATFARAFGIAIGAFNFFLLLPFLPLGGGQVIRAISLSVWPALGVGLTVFMALCFGFAALKEHSLVMLALAVTGFASLIWRSPAPGDRLTSDEVLLVLAAYAFCLATHWLGGWWLLQAML</sequence>
<feature type="transmembrane region" description="Helical" evidence="1">
    <location>
        <begin position="180"/>
        <end position="200"/>
    </location>
</feature>
<dbReference type="OrthoDB" id="7866850at2"/>
<protein>
    <submittedName>
        <fullName evidence="2">Uncharacterized protein</fullName>
    </submittedName>
</protein>
<dbReference type="EMBL" id="FWFS01000010">
    <property type="protein sequence ID" value="SLN59649.1"/>
    <property type="molecule type" value="Genomic_DNA"/>
</dbReference>
<feature type="transmembrane region" description="Helical" evidence="1">
    <location>
        <begin position="112"/>
        <end position="136"/>
    </location>
</feature>
<organism evidence="2 3">
    <name type="scientific">Aquimixticola soesokkakensis</name>
    <dbReference type="NCBI Taxonomy" id="1519096"/>
    <lineage>
        <taxon>Bacteria</taxon>
        <taxon>Pseudomonadati</taxon>
        <taxon>Pseudomonadota</taxon>
        <taxon>Alphaproteobacteria</taxon>
        <taxon>Rhodobacterales</taxon>
        <taxon>Paracoccaceae</taxon>
        <taxon>Aquimixticola</taxon>
    </lineage>
</organism>
<feature type="transmembrane region" description="Helical" evidence="1">
    <location>
        <begin position="235"/>
        <end position="257"/>
    </location>
</feature>
<gene>
    <name evidence="2" type="ORF">AQS8620_02667</name>
</gene>
<dbReference type="RefSeq" id="WP_143267526.1">
    <property type="nucleotide sequence ID" value="NZ_FWFS01000010.1"/>
</dbReference>
<dbReference type="AlphaFoldDB" id="A0A1Y5TDS9"/>
<feature type="transmembrane region" description="Helical" evidence="1">
    <location>
        <begin position="206"/>
        <end position="223"/>
    </location>
</feature>
<keyword evidence="1" id="KW-1133">Transmembrane helix</keyword>
<evidence type="ECO:0000313" key="3">
    <source>
        <dbReference type="Proteomes" id="UP000193862"/>
    </source>
</evidence>
<feature type="transmembrane region" description="Helical" evidence="1">
    <location>
        <begin position="39"/>
        <end position="68"/>
    </location>
</feature>
<dbReference type="Proteomes" id="UP000193862">
    <property type="component" value="Unassembled WGS sequence"/>
</dbReference>
<proteinExistence type="predicted"/>
<evidence type="ECO:0000256" key="1">
    <source>
        <dbReference type="SAM" id="Phobius"/>
    </source>
</evidence>
<keyword evidence="1" id="KW-0472">Membrane</keyword>
<keyword evidence="3" id="KW-1185">Reference proteome</keyword>
<accession>A0A1Y5TDS9</accession>
<name>A0A1Y5TDS9_9RHOB</name>
<evidence type="ECO:0000313" key="2">
    <source>
        <dbReference type="EMBL" id="SLN59649.1"/>
    </source>
</evidence>
<feature type="transmembrane region" description="Helical" evidence="1">
    <location>
        <begin position="148"/>
        <end position="168"/>
    </location>
</feature>
<reference evidence="2 3" key="1">
    <citation type="submission" date="2017-03" db="EMBL/GenBank/DDBJ databases">
        <authorList>
            <person name="Afonso C.L."/>
            <person name="Miller P.J."/>
            <person name="Scott M.A."/>
            <person name="Spackman E."/>
            <person name="Goraichik I."/>
            <person name="Dimitrov K.M."/>
            <person name="Suarez D.L."/>
            <person name="Swayne D.E."/>
        </authorList>
    </citation>
    <scope>NUCLEOTIDE SEQUENCE [LARGE SCALE GENOMIC DNA]</scope>
    <source>
        <strain evidence="2 3">CECT 8620</strain>
    </source>
</reference>
<keyword evidence="1" id="KW-0812">Transmembrane</keyword>